<dbReference type="AlphaFoldDB" id="A0A1G8HGC9"/>
<dbReference type="Gene3D" id="1.10.10.2520">
    <property type="entry name" value="Cell wall hydrolase SleB, domain 1"/>
    <property type="match status" value="1"/>
</dbReference>
<dbReference type="InterPro" id="IPR042047">
    <property type="entry name" value="SleB_dom1"/>
</dbReference>
<dbReference type="InterPro" id="IPR018392">
    <property type="entry name" value="LysM"/>
</dbReference>
<reference evidence="3" key="1">
    <citation type="submission" date="2016-10" db="EMBL/GenBank/DDBJ databases">
        <authorList>
            <person name="Varghese N."/>
            <person name="Submissions S."/>
        </authorList>
    </citation>
    <scope>NUCLEOTIDE SEQUENCE [LARGE SCALE GENOMIC DNA]</scope>
    <source>
        <strain evidence="3">DSM 8344</strain>
    </source>
</reference>
<organism evidence="2 3">
    <name type="scientific">Desulfosporosinus hippei DSM 8344</name>
    <dbReference type="NCBI Taxonomy" id="1121419"/>
    <lineage>
        <taxon>Bacteria</taxon>
        <taxon>Bacillati</taxon>
        <taxon>Bacillota</taxon>
        <taxon>Clostridia</taxon>
        <taxon>Eubacteriales</taxon>
        <taxon>Desulfitobacteriaceae</taxon>
        <taxon>Desulfosporosinus</taxon>
    </lineage>
</organism>
<dbReference type="InterPro" id="IPR036779">
    <property type="entry name" value="LysM_dom_sf"/>
</dbReference>
<sequence length="327" mass="36506">MAIFLCGIMCLCLWQANIYPALGLGSKIVNIDNNGIYANSSTTMKIAVQRGETLWHLAERYQTSVDELVKFNRIKSPDQIREGQTLWVPNPIIQKKTEDLQPRDVKEYTKEVVAVSTTPVISDEKVKEVAEDTPWWVNILRSIPVLATVYKQESSVADSSQLSSEQPKSDIQTYEIIVSQGTKKVDKQVSPLPDPKDNSQIHSRGLGRLVSKEEVELLSRVIYGEARGEDFLGQVAVGAVVLNRLKDPRFPKTIKGIVYQSGAFTAVDDRQIHLDPDDQAYKAAEAALSGLDPTNGAIFYYNPQTATDKWIKSRTVIKRIGNHTFSI</sequence>
<dbReference type="EMBL" id="FNCP01000025">
    <property type="protein sequence ID" value="SDI05703.1"/>
    <property type="molecule type" value="Genomic_DNA"/>
</dbReference>
<dbReference type="Pfam" id="PF01476">
    <property type="entry name" value="LysM"/>
    <property type="match status" value="1"/>
</dbReference>
<dbReference type="STRING" id="1121419.SAMN05443529_12538"/>
<dbReference type="InterPro" id="IPR011105">
    <property type="entry name" value="Cell_wall_hydrolase_SleB"/>
</dbReference>
<accession>A0A1G8HGC9</accession>
<protein>
    <submittedName>
        <fullName evidence="2">N-acetylmuramoyl-L-alanine amidase</fullName>
    </submittedName>
</protein>
<name>A0A1G8HGC9_9FIRM</name>
<keyword evidence="3" id="KW-1185">Reference proteome</keyword>
<dbReference type="SUPFAM" id="SSF54106">
    <property type="entry name" value="LysM domain"/>
    <property type="match status" value="1"/>
</dbReference>
<gene>
    <name evidence="2" type="ORF">SAMN05443529_12538</name>
</gene>
<evidence type="ECO:0000259" key="1">
    <source>
        <dbReference type="PROSITE" id="PS51782"/>
    </source>
</evidence>
<dbReference type="OrthoDB" id="9785345at2"/>
<dbReference type="CDD" id="cd00118">
    <property type="entry name" value="LysM"/>
    <property type="match status" value="1"/>
</dbReference>
<dbReference type="Pfam" id="PF07486">
    <property type="entry name" value="Hydrolase_2"/>
    <property type="match status" value="1"/>
</dbReference>
<feature type="domain" description="LysM" evidence="1">
    <location>
        <begin position="44"/>
        <end position="88"/>
    </location>
</feature>
<proteinExistence type="predicted"/>
<evidence type="ECO:0000313" key="2">
    <source>
        <dbReference type="EMBL" id="SDI05703.1"/>
    </source>
</evidence>
<dbReference type="GO" id="GO:0016787">
    <property type="term" value="F:hydrolase activity"/>
    <property type="evidence" value="ECO:0007669"/>
    <property type="project" value="InterPro"/>
</dbReference>
<dbReference type="Gene3D" id="3.10.350.10">
    <property type="entry name" value="LysM domain"/>
    <property type="match status" value="1"/>
</dbReference>
<dbReference type="PROSITE" id="PS51782">
    <property type="entry name" value="LYSM"/>
    <property type="match status" value="1"/>
</dbReference>
<dbReference type="Proteomes" id="UP000198656">
    <property type="component" value="Unassembled WGS sequence"/>
</dbReference>
<evidence type="ECO:0000313" key="3">
    <source>
        <dbReference type="Proteomes" id="UP000198656"/>
    </source>
</evidence>
<dbReference type="Gene3D" id="6.20.240.60">
    <property type="match status" value="1"/>
</dbReference>
<dbReference type="SMART" id="SM00257">
    <property type="entry name" value="LysM"/>
    <property type="match status" value="1"/>
</dbReference>